<accession>A0A1M6RY22</accession>
<evidence type="ECO:0000313" key="7">
    <source>
        <dbReference type="EMBL" id="SHK37217.1"/>
    </source>
</evidence>
<dbReference type="EMBL" id="FQZX01000002">
    <property type="protein sequence ID" value="SHK37217.1"/>
    <property type="molecule type" value="Genomic_DNA"/>
</dbReference>
<dbReference type="GO" id="GO:0046872">
    <property type="term" value="F:metal ion binding"/>
    <property type="evidence" value="ECO:0007669"/>
    <property type="project" value="UniProtKB-KW"/>
</dbReference>
<gene>
    <name evidence="7" type="ORF">SAMN04488007_2881</name>
</gene>
<feature type="transmembrane region" description="Helical" evidence="5">
    <location>
        <begin position="12"/>
        <end position="30"/>
    </location>
</feature>
<evidence type="ECO:0000256" key="3">
    <source>
        <dbReference type="ARBA" id="ARBA00023004"/>
    </source>
</evidence>
<name>A0A1M6RY22_9FLAO</name>
<dbReference type="PROSITE" id="PS51007">
    <property type="entry name" value="CYTC"/>
    <property type="match status" value="1"/>
</dbReference>
<evidence type="ECO:0000256" key="5">
    <source>
        <dbReference type="SAM" id="Phobius"/>
    </source>
</evidence>
<dbReference type="GO" id="GO:0009055">
    <property type="term" value="F:electron transfer activity"/>
    <property type="evidence" value="ECO:0007669"/>
    <property type="project" value="InterPro"/>
</dbReference>
<dbReference type="STRING" id="228958.SAMN04488007_2881"/>
<organism evidence="7 8">
    <name type="scientific">Maribacter aquivivus</name>
    <dbReference type="NCBI Taxonomy" id="228958"/>
    <lineage>
        <taxon>Bacteria</taxon>
        <taxon>Pseudomonadati</taxon>
        <taxon>Bacteroidota</taxon>
        <taxon>Flavobacteriia</taxon>
        <taxon>Flavobacteriales</taxon>
        <taxon>Flavobacteriaceae</taxon>
        <taxon>Maribacter</taxon>
    </lineage>
</organism>
<reference evidence="8" key="1">
    <citation type="submission" date="2016-11" db="EMBL/GenBank/DDBJ databases">
        <authorList>
            <person name="Varghese N."/>
            <person name="Submissions S."/>
        </authorList>
    </citation>
    <scope>NUCLEOTIDE SEQUENCE [LARGE SCALE GENOMIC DNA]</scope>
    <source>
        <strain evidence="8">DSM 16478</strain>
    </source>
</reference>
<dbReference type="RefSeq" id="WP_073245308.1">
    <property type="nucleotide sequence ID" value="NZ_FQZX01000002.1"/>
</dbReference>
<dbReference type="InterPro" id="IPR036909">
    <property type="entry name" value="Cyt_c-like_dom_sf"/>
</dbReference>
<dbReference type="InterPro" id="IPR009056">
    <property type="entry name" value="Cyt_c-like_dom"/>
</dbReference>
<keyword evidence="5" id="KW-0472">Membrane</keyword>
<keyword evidence="5" id="KW-0812">Transmembrane</keyword>
<evidence type="ECO:0000256" key="2">
    <source>
        <dbReference type="ARBA" id="ARBA00022723"/>
    </source>
</evidence>
<dbReference type="Pfam" id="PF21342">
    <property type="entry name" value="SoxA-TsdA_cyt-c"/>
    <property type="match status" value="1"/>
</dbReference>
<dbReference type="GO" id="GO:0020037">
    <property type="term" value="F:heme binding"/>
    <property type="evidence" value="ECO:0007669"/>
    <property type="project" value="InterPro"/>
</dbReference>
<keyword evidence="5" id="KW-1133">Transmembrane helix</keyword>
<dbReference type="Gene3D" id="1.10.760.10">
    <property type="entry name" value="Cytochrome c-like domain"/>
    <property type="match status" value="2"/>
</dbReference>
<feature type="domain" description="Cytochrome c" evidence="6">
    <location>
        <begin position="196"/>
        <end position="288"/>
    </location>
</feature>
<dbReference type="SUPFAM" id="SSF46626">
    <property type="entry name" value="Cytochrome c"/>
    <property type="match status" value="2"/>
</dbReference>
<dbReference type="InterPro" id="IPR051459">
    <property type="entry name" value="Cytochrome_c-type_DH"/>
</dbReference>
<dbReference type="PANTHER" id="PTHR35008">
    <property type="entry name" value="BLL4482 PROTEIN-RELATED"/>
    <property type="match status" value="1"/>
</dbReference>
<keyword evidence="3 4" id="KW-0408">Iron</keyword>
<sequence length="345" mass="38721">MKELRVFAKLFIKLFAIIFVLVGLVFIWLLTYEPSTKNDVIIESEEIVANDDWQPKDAMAELPTMSATVKEGYFLIAESSKYMGPNAVRAEDRYSGNNLACANCHLQKGAQAGSGSWVGIIERFPQFGGRGNREGTIEDRINGCMERSMNGKMLPEGADQMKAIVAYMNWLSEDVPENRKAEFKGYPKIKIPAVAVDLEKGSQVYQKECIICHGENGAGVLNAVDGKSYTYPPLWGPDSFNDGAGMNRVITSAEFIKSNMPYLQATWDNPKLTDEEAYHVAGYINSFSRPHKANKEDDYPNKKLKPVSTPYGPWADDFSPEQHKYGPFPPIMEYYKNEYGITKTK</sequence>
<evidence type="ECO:0000259" key="6">
    <source>
        <dbReference type="PROSITE" id="PS51007"/>
    </source>
</evidence>
<dbReference type="Pfam" id="PF00034">
    <property type="entry name" value="Cytochrom_C"/>
    <property type="match status" value="1"/>
</dbReference>
<evidence type="ECO:0000256" key="4">
    <source>
        <dbReference type="PROSITE-ProRule" id="PRU00433"/>
    </source>
</evidence>
<keyword evidence="8" id="KW-1185">Reference proteome</keyword>
<dbReference type="Proteomes" id="UP000184314">
    <property type="component" value="Unassembled WGS sequence"/>
</dbReference>
<protein>
    <submittedName>
        <fullName evidence="7">Cytochrome c</fullName>
    </submittedName>
</protein>
<proteinExistence type="predicted"/>
<dbReference type="AlphaFoldDB" id="A0A1M6RY22"/>
<keyword evidence="1 4" id="KW-0349">Heme</keyword>
<evidence type="ECO:0000256" key="1">
    <source>
        <dbReference type="ARBA" id="ARBA00022617"/>
    </source>
</evidence>
<keyword evidence="2 4" id="KW-0479">Metal-binding</keyword>
<dbReference type="PANTHER" id="PTHR35008:SF9">
    <property type="entry name" value="CYTOCHROME C DOMAIN-CONTAINING PROTEIN"/>
    <property type="match status" value="1"/>
</dbReference>
<evidence type="ECO:0000313" key="8">
    <source>
        <dbReference type="Proteomes" id="UP000184314"/>
    </source>
</evidence>
<dbReference type="OrthoDB" id="9779283at2"/>